<dbReference type="AlphaFoldDB" id="A0A5E7P6B5"/>
<proteinExistence type="predicted"/>
<protein>
    <submittedName>
        <fullName evidence="1">Uncharacterized protein</fullName>
    </submittedName>
</protein>
<organism evidence="1 2">
    <name type="scientific">Pseudomonas fluorescens</name>
    <dbReference type="NCBI Taxonomy" id="294"/>
    <lineage>
        <taxon>Bacteria</taxon>
        <taxon>Pseudomonadati</taxon>
        <taxon>Pseudomonadota</taxon>
        <taxon>Gammaproteobacteria</taxon>
        <taxon>Pseudomonadales</taxon>
        <taxon>Pseudomonadaceae</taxon>
        <taxon>Pseudomonas</taxon>
    </lineage>
</organism>
<dbReference type="EMBL" id="CABVIF010000013">
    <property type="protein sequence ID" value="VVP45194.1"/>
    <property type="molecule type" value="Genomic_DNA"/>
</dbReference>
<sequence>MSMALVGAGLLAMNDNAVHQTDRGACIASKPAPTGISAEVWNHG</sequence>
<gene>
    <name evidence="1" type="ORF">PS854_05032</name>
</gene>
<accession>A0A5E7P6B5</accession>
<evidence type="ECO:0000313" key="2">
    <source>
        <dbReference type="Proteomes" id="UP000327111"/>
    </source>
</evidence>
<name>A0A5E7P6B5_PSEFL</name>
<dbReference type="Proteomes" id="UP000327111">
    <property type="component" value="Unassembled WGS sequence"/>
</dbReference>
<reference evidence="1 2" key="1">
    <citation type="submission" date="2019-09" db="EMBL/GenBank/DDBJ databases">
        <authorList>
            <person name="Chandra G."/>
            <person name="Truman W A."/>
        </authorList>
    </citation>
    <scope>NUCLEOTIDE SEQUENCE [LARGE SCALE GENOMIC DNA]</scope>
    <source>
        <strain evidence="1">PS854</strain>
    </source>
</reference>
<evidence type="ECO:0000313" key="1">
    <source>
        <dbReference type="EMBL" id="VVP45194.1"/>
    </source>
</evidence>